<dbReference type="HOGENOM" id="CLU_096980_0_2_6"/>
<keyword evidence="3" id="KW-1185">Reference proteome</keyword>
<dbReference type="KEGG" id="hhc:M911_06840"/>
<accession>W8KTJ5</accession>
<dbReference type="PIRSF" id="PIRSF004681">
    <property type="entry name" value="UCP004681"/>
    <property type="match status" value="1"/>
</dbReference>
<name>W8KTJ5_9GAMM</name>
<dbReference type="InterPro" id="IPR035917">
    <property type="entry name" value="YjbQ-like_sf"/>
</dbReference>
<proteinExistence type="inferred from homology"/>
<sequence length="146" mass="15860">MHQASITINTQGRGQSEITAAVNDALIASGLQVGICQIFCRHTSASLAITENADPTVLKDLEGYMTRTVPDGDPRYAHDMEGPDDMSAHIRSILTGSGLTVPFAQGRLMLGTWQGVFLWEHRARGHAREVVVTCLGRGSRTRTRAE</sequence>
<dbReference type="EMBL" id="CP007268">
    <property type="protein sequence ID" value="AHK78916.1"/>
    <property type="molecule type" value="Genomic_DNA"/>
</dbReference>
<dbReference type="InterPro" id="IPR001602">
    <property type="entry name" value="UPF0047_YjbQ-like"/>
</dbReference>
<evidence type="ECO:0000313" key="3">
    <source>
        <dbReference type="Proteomes" id="UP000019442"/>
    </source>
</evidence>
<dbReference type="PANTHER" id="PTHR30615">
    <property type="entry name" value="UNCHARACTERIZED PROTEIN YJBQ-RELATED"/>
    <property type="match status" value="1"/>
</dbReference>
<dbReference type="Proteomes" id="UP000019442">
    <property type="component" value="Chromosome"/>
</dbReference>
<dbReference type="SUPFAM" id="SSF111038">
    <property type="entry name" value="YjbQ-like"/>
    <property type="match status" value="1"/>
</dbReference>
<dbReference type="AlphaFoldDB" id="W8KTJ5"/>
<dbReference type="Pfam" id="PF01894">
    <property type="entry name" value="YjbQ"/>
    <property type="match status" value="1"/>
</dbReference>
<protein>
    <submittedName>
        <fullName evidence="2">Secondary thiamine-phosphate synthase</fullName>
    </submittedName>
</protein>
<dbReference type="NCBIfam" id="TIGR00149">
    <property type="entry name" value="TIGR00149_YjbQ"/>
    <property type="match status" value="1"/>
</dbReference>
<evidence type="ECO:0000313" key="2">
    <source>
        <dbReference type="EMBL" id="AHK78916.1"/>
    </source>
</evidence>
<dbReference type="PANTHER" id="PTHR30615:SF8">
    <property type="entry name" value="UPF0047 PROTEIN C4A8.02C"/>
    <property type="match status" value="1"/>
</dbReference>
<reference evidence="3" key="2">
    <citation type="submission" date="2014-02" db="EMBL/GenBank/DDBJ databases">
        <title>Draft Genome Sequence of extremely halophilic bacteria Halorhodospira halochloris.</title>
        <authorList>
            <person name="Singh K.S."/>
        </authorList>
    </citation>
    <scope>NUCLEOTIDE SEQUENCE [LARGE SCALE GENOMIC DNA]</scope>
    <source>
        <strain evidence="3">A</strain>
    </source>
</reference>
<gene>
    <name evidence="2" type="ORF">M911_06840</name>
</gene>
<reference evidence="2 3" key="1">
    <citation type="journal article" date="2014" name="J Genomics">
        <title>Draft Genome Sequence of the Extremely Halophilic Phototrophic Purple Sulfur Bacterium Halorhodospira halochloris.</title>
        <authorList>
            <person name="Singh K.S."/>
            <person name="Kirksey J."/>
            <person name="Hoff W.D."/>
            <person name="Deole R."/>
        </authorList>
    </citation>
    <scope>NUCLEOTIDE SEQUENCE [LARGE SCALE GENOMIC DNA]</scope>
    <source>
        <strain evidence="2 3">A</strain>
    </source>
</reference>
<comment type="similarity">
    <text evidence="1">Belongs to the UPF0047 family.</text>
</comment>
<dbReference type="Gene3D" id="2.60.120.460">
    <property type="entry name" value="YjbQ-like"/>
    <property type="match status" value="1"/>
</dbReference>
<evidence type="ECO:0000256" key="1">
    <source>
        <dbReference type="ARBA" id="ARBA00005534"/>
    </source>
</evidence>
<organism evidence="2 3">
    <name type="scientific">Ectothiorhodospira haloalkaliphila</name>
    <dbReference type="NCBI Taxonomy" id="421628"/>
    <lineage>
        <taxon>Bacteria</taxon>
        <taxon>Pseudomonadati</taxon>
        <taxon>Pseudomonadota</taxon>
        <taxon>Gammaproteobacteria</taxon>
        <taxon>Chromatiales</taxon>
        <taxon>Ectothiorhodospiraceae</taxon>
        <taxon>Ectothiorhodospira</taxon>
    </lineage>
</organism>